<evidence type="ECO:0000313" key="3">
    <source>
        <dbReference type="Proteomes" id="UP000240509"/>
    </source>
</evidence>
<evidence type="ECO:0000313" key="2">
    <source>
        <dbReference type="EMBL" id="PTL39683.1"/>
    </source>
</evidence>
<comment type="caution">
    <text evidence="2">The sequence shown here is derived from an EMBL/GenBank/DDBJ whole genome shotgun (WGS) entry which is preliminary data.</text>
</comment>
<organism evidence="2 3">
    <name type="scientific">Alkalicoccus saliphilus</name>
    <dbReference type="NCBI Taxonomy" id="200989"/>
    <lineage>
        <taxon>Bacteria</taxon>
        <taxon>Bacillati</taxon>
        <taxon>Bacillota</taxon>
        <taxon>Bacilli</taxon>
        <taxon>Bacillales</taxon>
        <taxon>Bacillaceae</taxon>
        <taxon>Alkalicoccus</taxon>
    </lineage>
</organism>
<keyword evidence="1" id="KW-1133">Transmembrane helix</keyword>
<proteinExistence type="predicted"/>
<feature type="transmembrane region" description="Helical" evidence="1">
    <location>
        <begin position="6"/>
        <end position="26"/>
    </location>
</feature>
<keyword evidence="1" id="KW-0472">Membrane</keyword>
<keyword evidence="1" id="KW-0812">Transmembrane</keyword>
<dbReference type="AlphaFoldDB" id="A0A2T4U8G3"/>
<protein>
    <submittedName>
        <fullName evidence="2">Uncharacterized protein</fullName>
    </submittedName>
</protein>
<gene>
    <name evidence="2" type="ORF">C6Y45_05035</name>
</gene>
<feature type="transmembrane region" description="Helical" evidence="1">
    <location>
        <begin position="77"/>
        <end position="96"/>
    </location>
</feature>
<dbReference type="EMBL" id="PZJJ01000005">
    <property type="protein sequence ID" value="PTL39683.1"/>
    <property type="molecule type" value="Genomic_DNA"/>
</dbReference>
<sequence>MDSLLSILGWSLYVLLTALTIFKAFITVYSGNKIVSSFFVSVLIMILPLTLFLFIMNRPVEVGILHYFWKELLEGSWSARYLVFLHVYIIIWWLYVK</sequence>
<accession>A0A2T4U8G3</accession>
<reference evidence="2 3" key="1">
    <citation type="submission" date="2018-03" db="EMBL/GenBank/DDBJ databases">
        <title>Alkalicoccus saliphilus sp. nov., isolated from a mineral pool.</title>
        <authorList>
            <person name="Zhao B."/>
        </authorList>
    </citation>
    <scope>NUCLEOTIDE SEQUENCE [LARGE SCALE GENOMIC DNA]</scope>
    <source>
        <strain evidence="2 3">6AG</strain>
    </source>
</reference>
<name>A0A2T4U8G3_9BACI</name>
<dbReference type="Proteomes" id="UP000240509">
    <property type="component" value="Unassembled WGS sequence"/>
</dbReference>
<evidence type="ECO:0000256" key="1">
    <source>
        <dbReference type="SAM" id="Phobius"/>
    </source>
</evidence>
<keyword evidence="3" id="KW-1185">Reference proteome</keyword>
<feature type="transmembrane region" description="Helical" evidence="1">
    <location>
        <begin position="38"/>
        <end position="57"/>
    </location>
</feature>